<reference evidence="1 2" key="1">
    <citation type="journal article" date="2018" name="Nat. Genet.">
        <title>The Rosa genome provides new insights in the design of modern roses.</title>
        <authorList>
            <person name="Bendahmane M."/>
        </authorList>
    </citation>
    <scope>NUCLEOTIDE SEQUENCE [LARGE SCALE GENOMIC DNA]</scope>
    <source>
        <strain evidence="2">cv. Old Blush</strain>
    </source>
</reference>
<dbReference type="Proteomes" id="UP000238479">
    <property type="component" value="Chromosome 4"/>
</dbReference>
<dbReference type="AlphaFoldDB" id="A0A2P6QX35"/>
<gene>
    <name evidence="1" type="ORF">RchiOBHm_Chr4g0417271</name>
</gene>
<keyword evidence="2" id="KW-1185">Reference proteome</keyword>
<evidence type="ECO:0000313" key="1">
    <source>
        <dbReference type="EMBL" id="PRQ38736.1"/>
    </source>
</evidence>
<proteinExistence type="predicted"/>
<dbReference type="Gramene" id="PRQ38736">
    <property type="protein sequence ID" value="PRQ38736"/>
    <property type="gene ID" value="RchiOBHm_Chr4g0417271"/>
</dbReference>
<sequence length="258" mass="30585">MEVEAEKQVTKISLHEIEEAVRLCDYLKGFRREELIDKLFDQFGLPKFTFVNHLRLTLEEILQKSIITQLPSLVRAFTSLVRGFFTVRIPLDFQFFLDFLDENCDNRLCMENAVNHPILLNKEQRISYRSEFQLMCEDLKLSEYDHFYIIRTLQHVIRCRNASHCWTDTLNQRHPPSKTEDWIQLAFKDCKCTETYTDDAMSFVRFCSHNNLHKSSKCQRDTLEEELTLFWPGFLSLLHEAASKCGLHINQRMANMSF</sequence>
<comment type="caution">
    <text evidence="1">The sequence shown here is derived from an EMBL/GenBank/DDBJ whole genome shotgun (WGS) entry which is preliminary data.</text>
</comment>
<name>A0A2P6QX35_ROSCH</name>
<accession>A0A2P6QX35</accession>
<evidence type="ECO:0000313" key="2">
    <source>
        <dbReference type="Proteomes" id="UP000238479"/>
    </source>
</evidence>
<organism evidence="1 2">
    <name type="scientific">Rosa chinensis</name>
    <name type="common">China rose</name>
    <dbReference type="NCBI Taxonomy" id="74649"/>
    <lineage>
        <taxon>Eukaryota</taxon>
        <taxon>Viridiplantae</taxon>
        <taxon>Streptophyta</taxon>
        <taxon>Embryophyta</taxon>
        <taxon>Tracheophyta</taxon>
        <taxon>Spermatophyta</taxon>
        <taxon>Magnoliopsida</taxon>
        <taxon>eudicotyledons</taxon>
        <taxon>Gunneridae</taxon>
        <taxon>Pentapetalae</taxon>
        <taxon>rosids</taxon>
        <taxon>fabids</taxon>
        <taxon>Rosales</taxon>
        <taxon>Rosaceae</taxon>
        <taxon>Rosoideae</taxon>
        <taxon>Rosoideae incertae sedis</taxon>
        <taxon>Rosa</taxon>
    </lineage>
</organism>
<protein>
    <submittedName>
        <fullName evidence="1">Uncharacterized protein</fullName>
    </submittedName>
</protein>
<dbReference type="EMBL" id="PDCK01000042">
    <property type="protein sequence ID" value="PRQ38736.1"/>
    <property type="molecule type" value="Genomic_DNA"/>
</dbReference>